<proteinExistence type="predicted"/>
<protein>
    <submittedName>
        <fullName evidence="2">Uncharacterized protein</fullName>
    </submittedName>
</protein>
<reference evidence="3" key="1">
    <citation type="journal article" date="2023" name="Proc. Natl. Acad. Sci. U.S.A.">
        <title>Genomic and structural basis for evolution of tropane alkaloid biosynthesis.</title>
        <authorList>
            <person name="Wanga Y.-J."/>
            <person name="Taina T."/>
            <person name="Yua J.-Y."/>
            <person name="Lia J."/>
            <person name="Xua B."/>
            <person name="Chenc J."/>
            <person name="D'Auriad J.C."/>
            <person name="Huanga J.-P."/>
            <person name="Huanga S.-X."/>
        </authorList>
    </citation>
    <scope>NUCLEOTIDE SEQUENCE [LARGE SCALE GENOMIC DNA]</scope>
    <source>
        <strain evidence="3">cv. KIB-2019</strain>
    </source>
</reference>
<name>A0A9Q1R595_9SOLA</name>
<organism evidence="2 3">
    <name type="scientific">Anisodus acutangulus</name>
    <dbReference type="NCBI Taxonomy" id="402998"/>
    <lineage>
        <taxon>Eukaryota</taxon>
        <taxon>Viridiplantae</taxon>
        <taxon>Streptophyta</taxon>
        <taxon>Embryophyta</taxon>
        <taxon>Tracheophyta</taxon>
        <taxon>Spermatophyta</taxon>
        <taxon>Magnoliopsida</taxon>
        <taxon>eudicotyledons</taxon>
        <taxon>Gunneridae</taxon>
        <taxon>Pentapetalae</taxon>
        <taxon>asterids</taxon>
        <taxon>lamiids</taxon>
        <taxon>Solanales</taxon>
        <taxon>Solanaceae</taxon>
        <taxon>Solanoideae</taxon>
        <taxon>Hyoscyameae</taxon>
        <taxon>Anisodus</taxon>
    </lineage>
</organism>
<keyword evidence="3" id="KW-1185">Reference proteome</keyword>
<sequence length="170" mass="19293">MQKYSPKVLSSGKTLTYPRNTKGEYKRKDVDKDVGVTDDVTVEPVHNKEIEEKDIVDTEGRIDNNVEVNEFNNDHEANEVIIKQQLQESMGHKRVFTENGNNTEDHDKNQELFFLDVQLNGAAPIEDMDKTELHSITSEPTKLVMNSTYKAPQMEDLGKGGEHEELGNTC</sequence>
<evidence type="ECO:0000256" key="1">
    <source>
        <dbReference type="SAM" id="MobiDB-lite"/>
    </source>
</evidence>
<evidence type="ECO:0000313" key="2">
    <source>
        <dbReference type="EMBL" id="KAJ8538856.1"/>
    </source>
</evidence>
<evidence type="ECO:0000313" key="3">
    <source>
        <dbReference type="Proteomes" id="UP001152561"/>
    </source>
</evidence>
<dbReference type="EMBL" id="JAJAGQ010000017">
    <property type="protein sequence ID" value="KAJ8538856.1"/>
    <property type="molecule type" value="Genomic_DNA"/>
</dbReference>
<feature type="region of interest" description="Disordered" evidence="1">
    <location>
        <begin position="1"/>
        <end position="26"/>
    </location>
</feature>
<accession>A0A9Q1R595</accession>
<dbReference type="Proteomes" id="UP001152561">
    <property type="component" value="Unassembled WGS sequence"/>
</dbReference>
<comment type="caution">
    <text evidence="2">The sequence shown here is derived from an EMBL/GenBank/DDBJ whole genome shotgun (WGS) entry which is preliminary data.</text>
</comment>
<gene>
    <name evidence="2" type="ORF">K7X08_033985</name>
</gene>
<dbReference type="AlphaFoldDB" id="A0A9Q1R595"/>